<gene>
    <name evidence="2" type="ORF">ESCO13_00157</name>
</gene>
<sequence>MNLKTKTVLGFVLIVVLILAGMFAYNKIHESGYKDGVAYQAQLYQAAQAKAKQDFDVLQKRADEERALLNTQINNLSKNNAQLKADLEKKKQTINEDTTNYAKTNSGSMSCFAPNDDGLFIINKSFPSSY</sequence>
<evidence type="ECO:0000256" key="1">
    <source>
        <dbReference type="SAM" id="Coils"/>
    </source>
</evidence>
<dbReference type="EMBL" id="KX552041">
    <property type="protein sequence ID" value="AOQ27267.1"/>
    <property type="molecule type" value="Genomic_DNA"/>
</dbReference>
<evidence type="ECO:0000313" key="2">
    <source>
        <dbReference type="EMBL" id="AOQ27267.1"/>
    </source>
</evidence>
<reference evidence="2" key="1">
    <citation type="submission" date="2017-02" db="EMBL/GenBank/DDBJ databases">
        <title>Complete genome sequence of two Escherichia coli phages, vB_EcoM_ ESCO5 and vB_EcoM_ESCO13, which are related to phAPEC8.</title>
        <authorList>
            <person name="Trotereau A."/>
            <person name="Gonnet M."/>
            <person name="Viardot A."/>
            <person name="Lalmanach A.-C."/>
            <person name="Guabiraba R."/>
            <person name="Chanteloup N."/>
            <person name="Schouler C."/>
        </authorList>
    </citation>
    <scope>NUCLEOTIDE SEQUENCE [LARGE SCALE GENOMIC DNA]</scope>
</reference>
<evidence type="ECO:0000313" key="3">
    <source>
        <dbReference type="Proteomes" id="UP000225358"/>
    </source>
</evidence>
<organism evidence="2 3">
    <name type="scientific">Escherichia phage ESCO13</name>
    <dbReference type="NCBI Taxonomy" id="1881104"/>
    <lineage>
        <taxon>Viruses</taxon>
        <taxon>Duplodnaviria</taxon>
        <taxon>Heunggongvirae</taxon>
        <taxon>Uroviricota</taxon>
        <taxon>Caudoviricetes</taxon>
        <taxon>Stephanstirmvirinae</taxon>
        <taxon>Phapecoctavirus</taxon>
        <taxon>Phapecoctavirus ESCO13</taxon>
    </lineage>
</organism>
<proteinExistence type="predicted"/>
<keyword evidence="3" id="KW-1185">Reference proteome</keyword>
<name>A0A1D7XG34_9CAUD</name>
<dbReference type="Proteomes" id="UP000225358">
    <property type="component" value="Segment"/>
</dbReference>
<accession>A0A1D7XG34</accession>
<feature type="coiled-coil region" evidence="1">
    <location>
        <begin position="59"/>
        <end position="100"/>
    </location>
</feature>
<keyword evidence="1" id="KW-0175">Coiled coil</keyword>
<protein>
    <submittedName>
        <fullName evidence="2">Uncharacterized protein</fullName>
    </submittedName>
</protein>